<dbReference type="InterPro" id="IPR011990">
    <property type="entry name" value="TPR-like_helical_dom_sf"/>
</dbReference>
<organism evidence="1 2">
    <name type="scientific">Aspergillus glaucus CBS 516.65</name>
    <dbReference type="NCBI Taxonomy" id="1160497"/>
    <lineage>
        <taxon>Eukaryota</taxon>
        <taxon>Fungi</taxon>
        <taxon>Dikarya</taxon>
        <taxon>Ascomycota</taxon>
        <taxon>Pezizomycotina</taxon>
        <taxon>Eurotiomycetes</taxon>
        <taxon>Eurotiomycetidae</taxon>
        <taxon>Eurotiales</taxon>
        <taxon>Aspergillaceae</taxon>
        <taxon>Aspergillus</taxon>
        <taxon>Aspergillus subgen. Aspergillus</taxon>
    </lineage>
</organism>
<dbReference type="Gene3D" id="1.25.40.10">
    <property type="entry name" value="Tetratricopeptide repeat domain"/>
    <property type="match status" value="1"/>
</dbReference>
<dbReference type="RefSeq" id="XP_022405860.1">
    <property type="nucleotide sequence ID" value="XM_022542477.1"/>
</dbReference>
<reference evidence="2" key="1">
    <citation type="journal article" date="2017" name="Genome Biol.">
        <title>Comparative genomics reveals high biological diversity and specific adaptations in the industrially and medically important fungal genus Aspergillus.</title>
        <authorList>
            <person name="de Vries R.P."/>
            <person name="Riley R."/>
            <person name="Wiebenga A."/>
            <person name="Aguilar-Osorio G."/>
            <person name="Amillis S."/>
            <person name="Uchima C.A."/>
            <person name="Anderluh G."/>
            <person name="Asadollahi M."/>
            <person name="Askin M."/>
            <person name="Barry K."/>
            <person name="Battaglia E."/>
            <person name="Bayram O."/>
            <person name="Benocci T."/>
            <person name="Braus-Stromeyer S.A."/>
            <person name="Caldana C."/>
            <person name="Canovas D."/>
            <person name="Cerqueira G.C."/>
            <person name="Chen F."/>
            <person name="Chen W."/>
            <person name="Choi C."/>
            <person name="Clum A."/>
            <person name="Dos Santos R.A."/>
            <person name="Damasio A.R."/>
            <person name="Diallinas G."/>
            <person name="Emri T."/>
            <person name="Fekete E."/>
            <person name="Flipphi M."/>
            <person name="Freyberg S."/>
            <person name="Gallo A."/>
            <person name="Gournas C."/>
            <person name="Habgood R."/>
            <person name="Hainaut M."/>
            <person name="Harispe M.L."/>
            <person name="Henrissat B."/>
            <person name="Hilden K.S."/>
            <person name="Hope R."/>
            <person name="Hossain A."/>
            <person name="Karabika E."/>
            <person name="Karaffa L."/>
            <person name="Karanyi Z."/>
            <person name="Krasevec N."/>
            <person name="Kuo A."/>
            <person name="Kusch H."/>
            <person name="LaButti K."/>
            <person name="Lagendijk E.L."/>
            <person name="Lapidus A."/>
            <person name="Levasseur A."/>
            <person name="Lindquist E."/>
            <person name="Lipzen A."/>
            <person name="Logrieco A.F."/>
            <person name="MacCabe A."/>
            <person name="Maekelae M.R."/>
            <person name="Malavazi I."/>
            <person name="Melin P."/>
            <person name="Meyer V."/>
            <person name="Mielnichuk N."/>
            <person name="Miskei M."/>
            <person name="Molnar A.P."/>
            <person name="Mule G."/>
            <person name="Ngan C.Y."/>
            <person name="Orejas M."/>
            <person name="Orosz E."/>
            <person name="Ouedraogo J.P."/>
            <person name="Overkamp K.M."/>
            <person name="Park H.-S."/>
            <person name="Perrone G."/>
            <person name="Piumi F."/>
            <person name="Punt P.J."/>
            <person name="Ram A.F."/>
            <person name="Ramon A."/>
            <person name="Rauscher S."/>
            <person name="Record E."/>
            <person name="Riano-Pachon D.M."/>
            <person name="Robert V."/>
            <person name="Roehrig J."/>
            <person name="Ruller R."/>
            <person name="Salamov A."/>
            <person name="Salih N.S."/>
            <person name="Samson R.A."/>
            <person name="Sandor E."/>
            <person name="Sanguinetti M."/>
            <person name="Schuetze T."/>
            <person name="Sepcic K."/>
            <person name="Shelest E."/>
            <person name="Sherlock G."/>
            <person name="Sophianopoulou V."/>
            <person name="Squina F.M."/>
            <person name="Sun H."/>
            <person name="Susca A."/>
            <person name="Todd R.B."/>
            <person name="Tsang A."/>
            <person name="Unkles S.E."/>
            <person name="van de Wiele N."/>
            <person name="van Rossen-Uffink D."/>
            <person name="Oliveira J.V."/>
            <person name="Vesth T.C."/>
            <person name="Visser J."/>
            <person name="Yu J.-H."/>
            <person name="Zhou M."/>
            <person name="Andersen M.R."/>
            <person name="Archer D.B."/>
            <person name="Baker S.E."/>
            <person name="Benoit I."/>
            <person name="Brakhage A.A."/>
            <person name="Braus G.H."/>
            <person name="Fischer R."/>
            <person name="Frisvad J.C."/>
            <person name="Goldman G.H."/>
            <person name="Houbraken J."/>
            <person name="Oakley B."/>
            <person name="Pocsi I."/>
            <person name="Scazzocchio C."/>
            <person name="Seiboth B."/>
            <person name="vanKuyk P.A."/>
            <person name="Wortman J."/>
            <person name="Dyer P.S."/>
            <person name="Grigoriev I.V."/>
        </authorList>
    </citation>
    <scope>NUCLEOTIDE SEQUENCE [LARGE SCALE GENOMIC DNA]</scope>
    <source>
        <strain evidence="2">CBS 516.65</strain>
    </source>
</reference>
<dbReference type="PANTHER" id="PTHR45588">
    <property type="entry name" value="TPR DOMAIN-CONTAINING PROTEIN"/>
    <property type="match status" value="1"/>
</dbReference>
<dbReference type="OrthoDB" id="414774at2759"/>
<dbReference type="GeneID" id="34458738"/>
<evidence type="ECO:0008006" key="3">
    <source>
        <dbReference type="Google" id="ProtNLM"/>
    </source>
</evidence>
<dbReference type="STRING" id="1160497.A0A1L9VZ57"/>
<dbReference type="SUPFAM" id="SSF48452">
    <property type="entry name" value="TPR-like"/>
    <property type="match status" value="1"/>
</dbReference>
<sequence>MASEFIQATPVAATEDYYDLGCFSRKVSTNSIDAQRWFDRGLTWAYSFNHEEAGNCFQQVIAHDPDCAMGYWGVAFVAGPNYNKKWTMFDEDDLKYSVRKGHHVIRAAEEHTISAMPFEKALIKALQYRFPTDFVVQDFDAINKAYVDAMRRVYRDFGETDLDVITLFADALMNMNPWGMFDASTGKPILSTPVLEVKGLLESGLAFPMAKEHPGILHLYIHLMEVSATPEVALVPADHLRDLVPDAGHLRHMPSHLDILVGDYRRSIDCNMKATFADDKFFARQGGENFYSFYRLHNYHSLIYACMLAGQSKIALESTTRMETTITEDMLRIESPPMAEWIEFFKSVRVHVLIRFGFWEGLKELPIPEDRELYCVTVVMTHYGKAIAWAATGNLEKADKERELFYAAAKRVPPTRMDFLNRVVDELKVVAAMLDGELEYRRGNYKASFASLRQAVHEEDNLHYSEPGWMLPSRHAYAALLLEQDHVAEAAEVYADDLALSCKLIGPHRHPNNVWALHGYHECMTRLGRTTEARMIQIPLKVAMAVADIPIQSSCFCRLETANKQSSK</sequence>
<gene>
    <name evidence="1" type="ORF">ASPGLDRAFT_161349</name>
</gene>
<keyword evidence="2" id="KW-1185">Reference proteome</keyword>
<dbReference type="EMBL" id="KV878888">
    <property type="protein sequence ID" value="OJJ89198.1"/>
    <property type="molecule type" value="Genomic_DNA"/>
</dbReference>
<dbReference type="AlphaFoldDB" id="A0A1L9VZ57"/>
<dbReference type="Proteomes" id="UP000184300">
    <property type="component" value="Unassembled WGS sequence"/>
</dbReference>
<accession>A0A1L9VZ57</accession>
<name>A0A1L9VZ57_ASPGL</name>
<protein>
    <recommendedName>
        <fullName evidence="3">TPR domain protein</fullName>
    </recommendedName>
</protein>
<dbReference type="VEuPathDB" id="FungiDB:ASPGLDRAFT_161349"/>
<dbReference type="PANTHER" id="PTHR45588:SF1">
    <property type="entry name" value="WW DOMAIN-CONTAINING PROTEIN"/>
    <property type="match status" value="1"/>
</dbReference>
<proteinExistence type="predicted"/>
<evidence type="ECO:0000313" key="2">
    <source>
        <dbReference type="Proteomes" id="UP000184300"/>
    </source>
</evidence>
<evidence type="ECO:0000313" key="1">
    <source>
        <dbReference type="EMBL" id="OJJ89198.1"/>
    </source>
</evidence>